<dbReference type="InterPro" id="IPR011989">
    <property type="entry name" value="ARM-like"/>
</dbReference>
<dbReference type="RefSeq" id="WP_301665310.1">
    <property type="nucleotide sequence ID" value="NZ_VCYH01000015.1"/>
</dbReference>
<comment type="caution">
    <text evidence="1">The sequence shown here is derived from an EMBL/GenBank/DDBJ whole genome shotgun (WGS) entry which is preliminary data.</text>
</comment>
<dbReference type="Proteomes" id="UP001168338">
    <property type="component" value="Unassembled WGS sequence"/>
</dbReference>
<keyword evidence="2" id="KW-1185">Reference proteome</keyword>
<reference evidence="1" key="1">
    <citation type="submission" date="2019-05" db="EMBL/GenBank/DDBJ databases">
        <title>Methanoculleus sp. FWC-SCC1, a methanogenic archaeon isolated from deep marine cold seep.</title>
        <authorList>
            <person name="Chen Y.-W."/>
            <person name="Chen S.-C."/>
            <person name="Teng N.-H."/>
            <person name="Lai M.-C."/>
        </authorList>
    </citation>
    <scope>NUCLEOTIDE SEQUENCE</scope>
    <source>
        <strain evidence="1">FWC-SCC1</strain>
    </source>
</reference>
<dbReference type="SUPFAM" id="SSF48371">
    <property type="entry name" value="ARM repeat"/>
    <property type="match status" value="1"/>
</dbReference>
<organism evidence="1 2">
    <name type="scientific">Methanoculleus frigidifontis</name>
    <dbReference type="NCBI Taxonomy" id="2584085"/>
    <lineage>
        <taxon>Archaea</taxon>
        <taxon>Methanobacteriati</taxon>
        <taxon>Methanobacteriota</taxon>
        <taxon>Stenosarchaea group</taxon>
        <taxon>Methanomicrobia</taxon>
        <taxon>Methanomicrobiales</taxon>
        <taxon>Methanomicrobiaceae</taxon>
        <taxon>Methanoculleus</taxon>
    </lineage>
</organism>
<dbReference type="Pfam" id="PF13646">
    <property type="entry name" value="HEAT_2"/>
    <property type="match status" value="1"/>
</dbReference>
<proteinExistence type="predicted"/>
<sequence>MTDRDDVDRMRDERDVEGLIRALGDDDEFVRAEAALSLGAIADPAAKEPLDRLRSEDASASVREAAETAYRWVAGRLAEVEATKGTPTSPPPQR</sequence>
<gene>
    <name evidence="1" type="ORF">FGU65_14660</name>
</gene>
<dbReference type="Gene3D" id="1.25.10.10">
    <property type="entry name" value="Leucine-rich Repeat Variant"/>
    <property type="match status" value="1"/>
</dbReference>
<evidence type="ECO:0000313" key="1">
    <source>
        <dbReference type="EMBL" id="MDN7026105.1"/>
    </source>
</evidence>
<accession>A0ABT8ME27</accession>
<dbReference type="EMBL" id="VCYH01000015">
    <property type="protein sequence ID" value="MDN7026105.1"/>
    <property type="molecule type" value="Genomic_DNA"/>
</dbReference>
<protein>
    <submittedName>
        <fullName evidence="1">HEAT repeat domain-containing protein</fullName>
    </submittedName>
</protein>
<name>A0ABT8ME27_9EURY</name>
<evidence type="ECO:0000313" key="2">
    <source>
        <dbReference type="Proteomes" id="UP001168338"/>
    </source>
</evidence>
<dbReference type="InterPro" id="IPR016024">
    <property type="entry name" value="ARM-type_fold"/>
</dbReference>